<dbReference type="Proteomes" id="UP000324222">
    <property type="component" value="Unassembled WGS sequence"/>
</dbReference>
<protein>
    <submittedName>
        <fullName evidence="1">Uncharacterized protein</fullName>
    </submittedName>
</protein>
<accession>A0A5B7GR13</accession>
<keyword evidence="2" id="KW-1185">Reference proteome</keyword>
<comment type="caution">
    <text evidence="1">The sequence shown here is derived from an EMBL/GenBank/DDBJ whole genome shotgun (WGS) entry which is preliminary data.</text>
</comment>
<organism evidence="1 2">
    <name type="scientific">Portunus trituberculatus</name>
    <name type="common">Swimming crab</name>
    <name type="synonym">Neptunus trituberculatus</name>
    <dbReference type="NCBI Taxonomy" id="210409"/>
    <lineage>
        <taxon>Eukaryota</taxon>
        <taxon>Metazoa</taxon>
        <taxon>Ecdysozoa</taxon>
        <taxon>Arthropoda</taxon>
        <taxon>Crustacea</taxon>
        <taxon>Multicrustacea</taxon>
        <taxon>Malacostraca</taxon>
        <taxon>Eumalacostraca</taxon>
        <taxon>Eucarida</taxon>
        <taxon>Decapoda</taxon>
        <taxon>Pleocyemata</taxon>
        <taxon>Brachyura</taxon>
        <taxon>Eubrachyura</taxon>
        <taxon>Portunoidea</taxon>
        <taxon>Portunidae</taxon>
        <taxon>Portuninae</taxon>
        <taxon>Portunus</taxon>
    </lineage>
</organism>
<evidence type="ECO:0000313" key="1">
    <source>
        <dbReference type="EMBL" id="MPC59508.1"/>
    </source>
</evidence>
<reference evidence="1 2" key="1">
    <citation type="submission" date="2019-05" db="EMBL/GenBank/DDBJ databases">
        <title>Another draft genome of Portunus trituberculatus and its Hox gene families provides insights of decapod evolution.</title>
        <authorList>
            <person name="Jeong J.-H."/>
            <person name="Song I."/>
            <person name="Kim S."/>
            <person name="Choi T."/>
            <person name="Kim D."/>
            <person name="Ryu S."/>
            <person name="Kim W."/>
        </authorList>
    </citation>
    <scope>NUCLEOTIDE SEQUENCE [LARGE SCALE GENOMIC DNA]</scope>
    <source>
        <tissue evidence="1">Muscle</tissue>
    </source>
</reference>
<gene>
    <name evidence="1" type="ORF">E2C01_053530</name>
</gene>
<sequence>MDGSSCVYLPDVQNGSEETVILGAGDEITRRFFAAATCLTTSGSGEERVNPFNTRTHFHILVTIW</sequence>
<proteinExistence type="predicted"/>
<name>A0A5B7GR13_PORTR</name>
<dbReference type="AlphaFoldDB" id="A0A5B7GR13"/>
<dbReference type="EMBL" id="VSRR010016629">
    <property type="protein sequence ID" value="MPC59508.1"/>
    <property type="molecule type" value="Genomic_DNA"/>
</dbReference>
<evidence type="ECO:0000313" key="2">
    <source>
        <dbReference type="Proteomes" id="UP000324222"/>
    </source>
</evidence>